<sequence length="306" mass="34280">MATAISSAGPEDPGSLRRAELAEFLRSRRERLTPQQAGVIYTGRRRTPGLRREEVAQLGGMSTTWYTWLEQGRDIKVSDQVLDSLSRTLQLDHDERSHLFALAGAPDPTTTTECDAVTPQMRAVLAKLDPYPACVQGGKYDLLAYNTALRLLLTDLDDVPRDQRNCVWLTFTHPAWRESIVNWEATAARMVANLRVAMADHVGDPLWRNLVSRLRAVSPEFAELWDRHTVAQVEDSGVRTIRNAIVGELHFEVSNTWLAPRSGHRLQVFTPADSETERRLATLVSRPPLSARAVSLPSNLGVRRVE</sequence>
<dbReference type="InterPro" id="IPR010982">
    <property type="entry name" value="Lambda_DNA-bd_dom_sf"/>
</dbReference>
<dbReference type="GO" id="GO:0003677">
    <property type="term" value="F:DNA binding"/>
    <property type="evidence" value="ECO:0007669"/>
    <property type="project" value="InterPro"/>
</dbReference>
<dbReference type="Gene3D" id="3.30.450.180">
    <property type="match status" value="1"/>
</dbReference>
<gene>
    <name evidence="2" type="ORF">SO3561_08979</name>
</gene>
<dbReference type="CDD" id="cd00093">
    <property type="entry name" value="HTH_XRE"/>
    <property type="match status" value="1"/>
</dbReference>
<dbReference type="Pfam" id="PF13560">
    <property type="entry name" value="HTH_31"/>
    <property type="match status" value="1"/>
</dbReference>
<dbReference type="RefSeq" id="WP_067383230.1">
    <property type="nucleotide sequence ID" value="NZ_BDQI01000035.1"/>
</dbReference>
<dbReference type="SMART" id="SM00530">
    <property type="entry name" value="HTH_XRE"/>
    <property type="match status" value="1"/>
</dbReference>
<reference evidence="3" key="1">
    <citation type="submission" date="2017-05" db="EMBL/GenBank/DDBJ databases">
        <title>Streptomyces olivochromogenes NBRC 3561 whole genome shotgun sequence.</title>
        <authorList>
            <person name="Dohra H."/>
            <person name="Kodani S."/>
        </authorList>
    </citation>
    <scope>NUCLEOTIDE SEQUENCE [LARGE SCALE GENOMIC DNA]</scope>
    <source>
        <strain evidence="3">NBRC 3561</strain>
    </source>
</reference>
<dbReference type="PANTHER" id="PTHR35010:SF2">
    <property type="entry name" value="BLL4672 PROTEIN"/>
    <property type="match status" value="1"/>
</dbReference>
<feature type="domain" description="HTH cro/C1-type" evidence="1">
    <location>
        <begin position="24"/>
        <end position="96"/>
    </location>
</feature>
<organism evidence="2 3">
    <name type="scientific">Streptomyces olivochromogenes</name>
    <dbReference type="NCBI Taxonomy" id="1963"/>
    <lineage>
        <taxon>Bacteria</taxon>
        <taxon>Bacillati</taxon>
        <taxon>Actinomycetota</taxon>
        <taxon>Actinomycetes</taxon>
        <taxon>Kitasatosporales</taxon>
        <taxon>Streptomycetaceae</taxon>
        <taxon>Streptomyces</taxon>
    </lineage>
</organism>
<dbReference type="STRING" id="1963.AQJ27_45405"/>
<dbReference type="PANTHER" id="PTHR35010">
    <property type="entry name" value="BLL4672 PROTEIN-RELATED"/>
    <property type="match status" value="1"/>
</dbReference>
<name>A0A250VTI9_STROL</name>
<comment type="caution">
    <text evidence="2">The sequence shown here is derived from an EMBL/GenBank/DDBJ whole genome shotgun (WGS) entry which is preliminary data.</text>
</comment>
<proteinExistence type="predicted"/>
<dbReference type="EMBL" id="BDQI01000035">
    <property type="protein sequence ID" value="GAX57409.1"/>
    <property type="molecule type" value="Genomic_DNA"/>
</dbReference>
<protein>
    <submittedName>
        <fullName evidence="2">Transcriptional regulator</fullName>
    </submittedName>
</protein>
<evidence type="ECO:0000313" key="2">
    <source>
        <dbReference type="EMBL" id="GAX57409.1"/>
    </source>
</evidence>
<keyword evidence="3" id="KW-1185">Reference proteome</keyword>
<evidence type="ECO:0000259" key="1">
    <source>
        <dbReference type="SMART" id="SM00530"/>
    </source>
</evidence>
<dbReference type="Proteomes" id="UP000217446">
    <property type="component" value="Unassembled WGS sequence"/>
</dbReference>
<evidence type="ECO:0000313" key="3">
    <source>
        <dbReference type="Proteomes" id="UP000217446"/>
    </source>
</evidence>
<accession>A0A250VTI9</accession>
<dbReference type="Pfam" id="PF17765">
    <property type="entry name" value="MLTR_LBD"/>
    <property type="match status" value="1"/>
</dbReference>
<dbReference type="Gene3D" id="1.10.260.40">
    <property type="entry name" value="lambda repressor-like DNA-binding domains"/>
    <property type="match status" value="1"/>
</dbReference>
<dbReference type="InterPro" id="IPR001387">
    <property type="entry name" value="Cro/C1-type_HTH"/>
</dbReference>
<dbReference type="InterPro" id="IPR041413">
    <property type="entry name" value="MLTR_LBD"/>
</dbReference>
<dbReference type="AlphaFoldDB" id="A0A250VTI9"/>